<evidence type="ECO:0000256" key="1">
    <source>
        <dbReference type="SAM" id="MobiDB-lite"/>
    </source>
</evidence>
<name>A0ABQ0GKD8_9PEZI</name>
<evidence type="ECO:0000313" key="4">
    <source>
        <dbReference type="Proteomes" id="UP001628179"/>
    </source>
</evidence>
<dbReference type="EMBL" id="BAAFSV010000004">
    <property type="protein sequence ID" value="GAB1318186.1"/>
    <property type="molecule type" value="Genomic_DNA"/>
</dbReference>
<reference evidence="3 4" key="1">
    <citation type="submission" date="2024-09" db="EMBL/GenBank/DDBJ databases">
        <title>Itraconazole resistance in Madurella fahalii resulting from another homologue of gene encoding cytochrome P450 14-alpha sterol demethylase (CYP51).</title>
        <authorList>
            <person name="Yoshioka I."/>
            <person name="Fahal A.H."/>
            <person name="Kaneko S."/>
            <person name="Yaguchi T."/>
        </authorList>
    </citation>
    <scope>NUCLEOTIDE SEQUENCE [LARGE SCALE GENOMIC DNA]</scope>
    <source>
        <strain evidence="3 4">IFM 68171</strain>
    </source>
</reference>
<keyword evidence="2" id="KW-0812">Transmembrane</keyword>
<keyword evidence="2" id="KW-0472">Membrane</keyword>
<sequence length="240" mass="25941">MPHSLRGSQRNRPSRILHRPLVPPTHSAPAPPNSQSSWKPSSRRVVPRSAFTYYDEYLKAVIGIAVLGGQITFTLIVSDIADPTRLSSENLNPDKAPASSVFKREDVRLLISLSWLCFTVSLGLGIFALVHSSNTLSSNGIPPSTSFFYTWSDGVIRVLNVLPMGAFLLLSLAVAAYVPIVGWVSVGFIVVYAVAVHTYWWIDPQVGGSSETASTASSSRSGSRASGDIEAWGARRRSIA</sequence>
<feature type="compositionally biased region" description="Polar residues" evidence="1">
    <location>
        <begin position="1"/>
        <end position="11"/>
    </location>
</feature>
<feature type="region of interest" description="Disordered" evidence="1">
    <location>
        <begin position="1"/>
        <end position="41"/>
    </location>
</feature>
<feature type="transmembrane region" description="Helical" evidence="2">
    <location>
        <begin position="154"/>
        <end position="173"/>
    </location>
</feature>
<feature type="compositionally biased region" description="Low complexity" evidence="1">
    <location>
        <begin position="213"/>
        <end position="226"/>
    </location>
</feature>
<organism evidence="3 4">
    <name type="scientific">Madurella fahalii</name>
    <dbReference type="NCBI Taxonomy" id="1157608"/>
    <lineage>
        <taxon>Eukaryota</taxon>
        <taxon>Fungi</taxon>
        <taxon>Dikarya</taxon>
        <taxon>Ascomycota</taxon>
        <taxon>Pezizomycotina</taxon>
        <taxon>Sordariomycetes</taxon>
        <taxon>Sordariomycetidae</taxon>
        <taxon>Sordariales</taxon>
        <taxon>Sordariales incertae sedis</taxon>
        <taxon>Madurella</taxon>
    </lineage>
</organism>
<feature type="transmembrane region" description="Helical" evidence="2">
    <location>
        <begin position="180"/>
        <end position="202"/>
    </location>
</feature>
<dbReference type="RefSeq" id="XP_070919917.1">
    <property type="nucleotide sequence ID" value="XM_071063816.1"/>
</dbReference>
<feature type="transmembrane region" description="Helical" evidence="2">
    <location>
        <begin position="109"/>
        <end position="130"/>
    </location>
</feature>
<dbReference type="Proteomes" id="UP001628179">
    <property type="component" value="Unassembled WGS sequence"/>
</dbReference>
<evidence type="ECO:0000313" key="3">
    <source>
        <dbReference type="EMBL" id="GAB1318186.1"/>
    </source>
</evidence>
<proteinExistence type="predicted"/>
<dbReference type="GeneID" id="98179139"/>
<comment type="caution">
    <text evidence="3">The sequence shown here is derived from an EMBL/GenBank/DDBJ whole genome shotgun (WGS) entry which is preliminary data.</text>
</comment>
<gene>
    <name evidence="3" type="ORF">MFIFM68171_08396</name>
</gene>
<feature type="region of interest" description="Disordered" evidence="1">
    <location>
        <begin position="213"/>
        <end position="240"/>
    </location>
</feature>
<keyword evidence="2" id="KW-1133">Transmembrane helix</keyword>
<accession>A0ABQ0GKD8</accession>
<protein>
    <submittedName>
        <fullName evidence="3">Uncharacterized protein</fullName>
    </submittedName>
</protein>
<evidence type="ECO:0000256" key="2">
    <source>
        <dbReference type="SAM" id="Phobius"/>
    </source>
</evidence>
<keyword evidence="4" id="KW-1185">Reference proteome</keyword>